<dbReference type="InterPro" id="IPR036188">
    <property type="entry name" value="FAD/NAD-bd_sf"/>
</dbReference>
<name>A0A7Z0VIS2_9GAMM</name>
<dbReference type="InterPro" id="IPR010354">
    <property type="entry name" value="Oleate_hydratase"/>
</dbReference>
<dbReference type="RefSeq" id="WP_305782122.1">
    <property type="nucleotide sequence ID" value="NZ_MARB01000023.1"/>
</dbReference>
<dbReference type="PANTHER" id="PTHR37417">
    <property type="entry name" value="67 KDA MYOSIN-CROSS-REACTIVE ANTIGEN FAMILY PROTEIN (AFU_ORTHOLOGUE AFUA_5G09970)"/>
    <property type="match status" value="1"/>
</dbReference>
<gene>
    <name evidence="2" type="primary">ohyA</name>
    <name evidence="2" type="ORF">CODIS_34520</name>
</gene>
<dbReference type="NCBIfam" id="NF010584">
    <property type="entry name" value="PRK13977.1"/>
    <property type="match status" value="1"/>
</dbReference>
<dbReference type="GO" id="GO:0006631">
    <property type="term" value="P:fatty acid metabolic process"/>
    <property type="evidence" value="ECO:0007669"/>
    <property type="project" value="InterPro"/>
</dbReference>
<keyword evidence="1" id="KW-0472">Membrane</keyword>
<dbReference type="Pfam" id="PF06100">
    <property type="entry name" value="MCRA"/>
    <property type="match status" value="1"/>
</dbReference>
<reference evidence="2 3" key="1">
    <citation type="submission" date="2016-06" db="EMBL/GenBank/DDBJ databases">
        <title>Genome sequence of endosymbiont of Candidatus Endolucinida thiodiazotropha.</title>
        <authorList>
            <person name="Poehlein A."/>
            <person name="Koenig S."/>
            <person name="Heiden S.E."/>
            <person name="Thuermer A."/>
            <person name="Voget S."/>
            <person name="Daniel R."/>
            <person name="Markert S."/>
            <person name="Gros O."/>
            <person name="Schweder T."/>
        </authorList>
    </citation>
    <scope>NUCLEOTIDE SEQUENCE [LARGE SCALE GENOMIC DNA]</scope>
    <source>
        <strain evidence="2 3">COS</strain>
    </source>
</reference>
<keyword evidence="1" id="KW-1133">Transmembrane helix</keyword>
<keyword evidence="3" id="KW-1185">Reference proteome</keyword>
<evidence type="ECO:0000313" key="3">
    <source>
        <dbReference type="Proteomes" id="UP000094769"/>
    </source>
</evidence>
<evidence type="ECO:0000313" key="2">
    <source>
        <dbReference type="EMBL" id="ODJ86392.1"/>
    </source>
</evidence>
<keyword evidence="1" id="KW-0812">Transmembrane</keyword>
<dbReference type="AlphaFoldDB" id="A0A7Z0VIS2"/>
<keyword evidence="2" id="KW-0456">Lyase</keyword>
<dbReference type="Proteomes" id="UP000094769">
    <property type="component" value="Unassembled WGS sequence"/>
</dbReference>
<dbReference type="PANTHER" id="PTHR37417:SF3">
    <property type="entry name" value="MYOSIN-CROSSREACTIVE PROTEIN"/>
    <property type="match status" value="1"/>
</dbReference>
<dbReference type="EMBL" id="MARB01000023">
    <property type="protein sequence ID" value="ODJ86392.1"/>
    <property type="molecule type" value="Genomic_DNA"/>
</dbReference>
<feature type="transmembrane region" description="Helical" evidence="1">
    <location>
        <begin position="20"/>
        <end position="38"/>
    </location>
</feature>
<organism evidence="2 3">
    <name type="scientific">Candidatus Thiodiazotropha endolucinida</name>
    <dbReference type="NCBI Taxonomy" id="1655433"/>
    <lineage>
        <taxon>Bacteria</taxon>
        <taxon>Pseudomonadati</taxon>
        <taxon>Pseudomonadota</taxon>
        <taxon>Gammaproteobacteria</taxon>
        <taxon>Chromatiales</taxon>
        <taxon>Sedimenticolaceae</taxon>
        <taxon>Candidatus Thiodiazotropha</taxon>
    </lineage>
</organism>
<dbReference type="EC" id="4.2.1.53" evidence="2"/>
<proteinExistence type="predicted"/>
<comment type="caution">
    <text evidence="2">The sequence shown here is derived from an EMBL/GenBank/DDBJ whole genome shotgun (WGS) entry which is preliminary data.</text>
</comment>
<dbReference type="GO" id="GO:0071949">
    <property type="term" value="F:FAD binding"/>
    <property type="evidence" value="ECO:0007669"/>
    <property type="project" value="InterPro"/>
</dbReference>
<accession>A0A7Z0VIS2</accession>
<dbReference type="SUPFAM" id="SSF51905">
    <property type="entry name" value="FAD/NAD(P)-binding domain"/>
    <property type="match status" value="1"/>
</dbReference>
<evidence type="ECO:0000256" key="1">
    <source>
        <dbReference type="SAM" id="Phobius"/>
    </source>
</evidence>
<protein>
    <submittedName>
        <fullName evidence="2">Oleate hydratase</fullName>
        <ecNumber evidence="2">4.2.1.53</ecNumber>
    </submittedName>
</protein>
<dbReference type="GO" id="GO:0050151">
    <property type="term" value="F:oleate hydratase activity"/>
    <property type="evidence" value="ECO:0007669"/>
    <property type="project" value="UniProtKB-EC"/>
</dbReference>
<dbReference type="Gene3D" id="3.50.50.60">
    <property type="entry name" value="FAD/NAD(P)-binding domain"/>
    <property type="match status" value="3"/>
</dbReference>
<sequence length="600" mass="67580">MIGNYNNVIASRPEGVENKRAYLVGGGIASLAAAAYLIRDGHMAGEKITILEQLDINGGCLDGSGNAIDGYIMRGGREMEAHYECTWDLFSFIPDLKRKDPDAPFTSPEPELASDQERTVLKRIRDVNQWDPNSSKCRLMSNCGEPDRDPSLGLSHSHVMELTKLTLKTEEELGATTVEEFFSDSYFKTNMWYFWTSMFAMERWHSVVEMRRYMQRFMHLMPTMSRLEHILFTTYNQYESMVLPLQIWLKDKGVNFDMKTQVTDLDFEIVNGEKTVTAIHLLRGSAETSETIVTTADDLVFVTNGSMVENSTTGNNNEPAILNREPGACWQLWKNIAAKDPAFGRPEVFCSDIDKSKFVSFTITATDSPIADLLKEFTGVDPYTHKAVTGGIMTIKDSSWLMSATCNRQPQYRSQPVGDYQPKQHKDEPDKNVLAIWAYGLFPDNTGDFVKKKMSDCTGEELLTELLYHWGAKDQIPAIMKTVKVIPCMMPYITSQFLPRVKGDRPEVIPEGSKNLAFLGQFAEIPDDCVFTVEYSVRSAIMAVYKLLGITDKTPPEIYPSKDDVRVIIKASETMYNGEIPGEHLLSHLLKGTSLQGLLK</sequence>